<dbReference type="InterPro" id="IPR036631">
    <property type="entry name" value="MGMT_N_sf"/>
</dbReference>
<keyword evidence="5 9" id="KW-0808">Transferase</keyword>
<keyword evidence="4 9" id="KW-0489">Methyltransferase</keyword>
<evidence type="ECO:0000313" key="13">
    <source>
        <dbReference type="Proteomes" id="UP000002217"/>
    </source>
</evidence>
<dbReference type="PANTHER" id="PTHR10815">
    <property type="entry name" value="METHYLATED-DNA--PROTEIN-CYSTEINE METHYLTRANSFERASE"/>
    <property type="match status" value="1"/>
</dbReference>
<dbReference type="RefSeq" id="WP_015758024.1">
    <property type="nucleotide sequence ID" value="NC_013216.1"/>
</dbReference>
<evidence type="ECO:0000259" key="11">
    <source>
        <dbReference type="Pfam" id="PF02870"/>
    </source>
</evidence>
<keyword evidence="13" id="KW-1185">Reference proteome</keyword>
<dbReference type="Gene3D" id="3.30.160.70">
    <property type="entry name" value="Methylated DNA-protein cysteine methyltransferase domain"/>
    <property type="match status" value="1"/>
</dbReference>
<dbReference type="HOGENOM" id="CLU_000445_52_2_9"/>
<organism evidence="12 13">
    <name type="scientific">Desulfofarcimen acetoxidans (strain ATCC 49208 / DSM 771 / KCTC 5769 / VKM B-1644 / 5575)</name>
    <name type="common">Desulfotomaculum acetoxidans</name>
    <dbReference type="NCBI Taxonomy" id="485916"/>
    <lineage>
        <taxon>Bacteria</taxon>
        <taxon>Bacillati</taxon>
        <taxon>Bacillota</taxon>
        <taxon>Clostridia</taxon>
        <taxon>Eubacteriales</taxon>
        <taxon>Peptococcaceae</taxon>
        <taxon>Desulfofarcimen</taxon>
    </lineage>
</organism>
<dbReference type="KEGG" id="dae:Dtox_2526"/>
<dbReference type="AlphaFoldDB" id="C8W0S3"/>
<keyword evidence="3 9" id="KW-0963">Cytoplasm</keyword>
<feature type="domain" description="Methylguanine DNA methyltransferase ribonuclease-like" evidence="11">
    <location>
        <begin position="6"/>
        <end position="68"/>
    </location>
</feature>
<dbReference type="HAMAP" id="MF_00772">
    <property type="entry name" value="OGT"/>
    <property type="match status" value="1"/>
</dbReference>
<gene>
    <name evidence="12" type="ordered locus">Dtox_2526</name>
</gene>
<evidence type="ECO:0000256" key="7">
    <source>
        <dbReference type="ARBA" id="ARBA00023204"/>
    </source>
</evidence>
<dbReference type="FunFam" id="1.10.10.10:FF:000214">
    <property type="entry name" value="Methylated-DNA--protein-cysteine methyltransferase"/>
    <property type="match status" value="1"/>
</dbReference>
<dbReference type="PROSITE" id="PS00374">
    <property type="entry name" value="MGMT"/>
    <property type="match status" value="1"/>
</dbReference>
<dbReference type="SUPFAM" id="SSF53155">
    <property type="entry name" value="Methylated DNA-protein cysteine methyltransferase domain"/>
    <property type="match status" value="1"/>
</dbReference>
<evidence type="ECO:0000256" key="9">
    <source>
        <dbReference type="HAMAP-Rule" id="MF_00772"/>
    </source>
</evidence>
<evidence type="ECO:0000256" key="4">
    <source>
        <dbReference type="ARBA" id="ARBA00022603"/>
    </source>
</evidence>
<evidence type="ECO:0000256" key="8">
    <source>
        <dbReference type="ARBA" id="ARBA00049348"/>
    </source>
</evidence>
<dbReference type="OrthoDB" id="9789813at2"/>
<evidence type="ECO:0000256" key="1">
    <source>
        <dbReference type="ARBA" id="ARBA00001286"/>
    </source>
</evidence>
<evidence type="ECO:0000256" key="6">
    <source>
        <dbReference type="ARBA" id="ARBA00022763"/>
    </source>
</evidence>
<dbReference type="NCBIfam" id="TIGR00589">
    <property type="entry name" value="ogt"/>
    <property type="match status" value="1"/>
</dbReference>
<evidence type="ECO:0000256" key="3">
    <source>
        <dbReference type="ARBA" id="ARBA00022490"/>
    </source>
</evidence>
<dbReference type="GO" id="GO:0006307">
    <property type="term" value="P:DNA alkylation repair"/>
    <property type="evidence" value="ECO:0007669"/>
    <property type="project" value="UniProtKB-UniRule"/>
</dbReference>
<protein>
    <recommendedName>
        <fullName evidence="9">Methylated-DNA--protein-cysteine methyltransferase</fullName>
        <ecNumber evidence="9">2.1.1.63</ecNumber>
    </recommendedName>
    <alternativeName>
        <fullName evidence="9">6-O-methylguanine-DNA methyltransferase</fullName>
        <shortName evidence="9">MGMT</shortName>
    </alternativeName>
    <alternativeName>
        <fullName evidence="9">O-6-methylguanine-DNA-alkyltransferase</fullName>
    </alternativeName>
</protein>
<dbReference type="GO" id="GO:0005737">
    <property type="term" value="C:cytoplasm"/>
    <property type="evidence" value="ECO:0007669"/>
    <property type="project" value="UniProtKB-SubCell"/>
</dbReference>
<keyword evidence="6 9" id="KW-0227">DNA damage</keyword>
<feature type="domain" description="Methylated-DNA-[protein]-cysteine S-methyltransferase DNA binding" evidence="10">
    <location>
        <begin position="74"/>
        <end position="152"/>
    </location>
</feature>
<dbReference type="InterPro" id="IPR036388">
    <property type="entry name" value="WH-like_DNA-bd_sf"/>
</dbReference>
<dbReference type="Pfam" id="PF02870">
    <property type="entry name" value="Methyltransf_1N"/>
    <property type="match status" value="1"/>
</dbReference>
<name>C8W0S3_DESAS</name>
<comment type="similarity">
    <text evidence="2 9">Belongs to the MGMT family.</text>
</comment>
<evidence type="ECO:0000259" key="10">
    <source>
        <dbReference type="Pfam" id="PF01035"/>
    </source>
</evidence>
<dbReference type="InterPro" id="IPR008332">
    <property type="entry name" value="MethylG_MeTrfase_N"/>
</dbReference>
<comment type="catalytic activity">
    <reaction evidence="1 9">
        <text>a 4-O-methyl-thymidine in DNA + L-cysteinyl-[protein] = a thymidine in DNA + S-methyl-L-cysteinyl-[protein]</text>
        <dbReference type="Rhea" id="RHEA:53428"/>
        <dbReference type="Rhea" id="RHEA-COMP:10131"/>
        <dbReference type="Rhea" id="RHEA-COMP:10132"/>
        <dbReference type="Rhea" id="RHEA-COMP:13555"/>
        <dbReference type="Rhea" id="RHEA-COMP:13556"/>
        <dbReference type="ChEBI" id="CHEBI:29950"/>
        <dbReference type="ChEBI" id="CHEBI:82612"/>
        <dbReference type="ChEBI" id="CHEBI:137386"/>
        <dbReference type="ChEBI" id="CHEBI:137387"/>
        <dbReference type="EC" id="2.1.1.63"/>
    </reaction>
</comment>
<comment type="subcellular location">
    <subcellularLocation>
        <location evidence="9">Cytoplasm</location>
    </subcellularLocation>
</comment>
<dbReference type="InterPro" id="IPR036217">
    <property type="entry name" value="MethylDNA_cys_MeTrfase_DNAb"/>
</dbReference>
<dbReference type="InterPro" id="IPR014048">
    <property type="entry name" value="MethylDNA_cys_MeTrfase_DNA-bd"/>
</dbReference>
<dbReference type="InterPro" id="IPR001497">
    <property type="entry name" value="MethylDNA_cys_MeTrfase_AS"/>
</dbReference>
<dbReference type="GO" id="GO:0032259">
    <property type="term" value="P:methylation"/>
    <property type="evidence" value="ECO:0007669"/>
    <property type="project" value="UniProtKB-KW"/>
</dbReference>
<dbReference type="Proteomes" id="UP000002217">
    <property type="component" value="Chromosome"/>
</dbReference>
<dbReference type="CDD" id="cd06445">
    <property type="entry name" value="ATase"/>
    <property type="match status" value="1"/>
</dbReference>
<evidence type="ECO:0000256" key="2">
    <source>
        <dbReference type="ARBA" id="ARBA00008711"/>
    </source>
</evidence>
<dbReference type="Pfam" id="PF01035">
    <property type="entry name" value="DNA_binding_1"/>
    <property type="match status" value="1"/>
</dbReference>
<comment type="miscellaneous">
    <text evidence="9">This enzyme catalyzes only one turnover and therefore is not strictly catalytic. According to one definition, an enzyme is a biocatalyst that acts repeatedly and over many reaction cycles.</text>
</comment>
<dbReference type="EMBL" id="CP001720">
    <property type="protein sequence ID" value="ACV63328.1"/>
    <property type="molecule type" value="Genomic_DNA"/>
</dbReference>
<comment type="function">
    <text evidence="9">Involved in the cellular defense against the biological effects of O6-methylguanine (O6-MeG) and O4-methylthymine (O4-MeT) in DNA. Repairs the methylated nucleobase in DNA by stoichiometrically transferring the methyl group to a cysteine residue in the enzyme. This is a suicide reaction: the enzyme is irreversibly inactivated.</text>
</comment>
<dbReference type="STRING" id="485916.Dtox_2526"/>
<comment type="catalytic activity">
    <reaction evidence="8 9">
        <text>a 6-O-methyl-2'-deoxyguanosine in DNA + L-cysteinyl-[protein] = S-methyl-L-cysteinyl-[protein] + a 2'-deoxyguanosine in DNA</text>
        <dbReference type="Rhea" id="RHEA:24000"/>
        <dbReference type="Rhea" id="RHEA-COMP:10131"/>
        <dbReference type="Rhea" id="RHEA-COMP:10132"/>
        <dbReference type="Rhea" id="RHEA-COMP:11367"/>
        <dbReference type="Rhea" id="RHEA-COMP:11368"/>
        <dbReference type="ChEBI" id="CHEBI:29950"/>
        <dbReference type="ChEBI" id="CHEBI:82612"/>
        <dbReference type="ChEBI" id="CHEBI:85445"/>
        <dbReference type="ChEBI" id="CHEBI:85448"/>
        <dbReference type="EC" id="2.1.1.63"/>
    </reaction>
</comment>
<keyword evidence="7 9" id="KW-0234">DNA repair</keyword>
<feature type="active site" description="Nucleophile; methyl group acceptor" evidence="9">
    <location>
        <position position="124"/>
    </location>
</feature>
<accession>C8W0S3</accession>
<evidence type="ECO:0000313" key="12">
    <source>
        <dbReference type="EMBL" id="ACV63328.1"/>
    </source>
</evidence>
<sequence length="157" mass="17648">MRSIFFYQTDIGEIRIAENGTAITNLYFQEENIAEDFVVQETNLLKEAAEQLRSYLAGKRKKFALPIAPNSTEFMLSVWEALRTIPYGETRSYGEIAQSVGKPKASRAVGLANNKNPIPIFIPCHRVIGANGKLVGYLGGLQIKEYLLELERLYGNF</sequence>
<dbReference type="PANTHER" id="PTHR10815:SF5">
    <property type="entry name" value="METHYLATED-DNA--PROTEIN-CYSTEINE METHYLTRANSFERASE"/>
    <property type="match status" value="1"/>
</dbReference>
<reference evidence="12 13" key="1">
    <citation type="journal article" date="2009" name="Stand. Genomic Sci.">
        <title>Complete genome sequence of Desulfotomaculum acetoxidans type strain (5575).</title>
        <authorList>
            <person name="Spring S."/>
            <person name="Lapidus A."/>
            <person name="Schroder M."/>
            <person name="Gleim D."/>
            <person name="Sims D."/>
            <person name="Meincke L."/>
            <person name="Glavina Del Rio T."/>
            <person name="Tice H."/>
            <person name="Copeland A."/>
            <person name="Cheng J.F."/>
            <person name="Lucas S."/>
            <person name="Chen F."/>
            <person name="Nolan M."/>
            <person name="Bruce D."/>
            <person name="Goodwin L."/>
            <person name="Pitluck S."/>
            <person name="Ivanova N."/>
            <person name="Mavromatis K."/>
            <person name="Mikhailova N."/>
            <person name="Pati A."/>
            <person name="Chen A."/>
            <person name="Palaniappan K."/>
            <person name="Land M."/>
            <person name="Hauser L."/>
            <person name="Chang Y.J."/>
            <person name="Jeffries C.D."/>
            <person name="Chain P."/>
            <person name="Saunders E."/>
            <person name="Brettin T."/>
            <person name="Detter J.C."/>
            <person name="Goker M."/>
            <person name="Bristow J."/>
            <person name="Eisen J.A."/>
            <person name="Markowitz V."/>
            <person name="Hugenholtz P."/>
            <person name="Kyrpides N.C."/>
            <person name="Klenk H.P."/>
            <person name="Han C."/>
        </authorList>
    </citation>
    <scope>NUCLEOTIDE SEQUENCE [LARGE SCALE GENOMIC DNA]</scope>
    <source>
        <strain evidence="13">ATCC 49208 / DSM 771 / VKM B-1644</strain>
    </source>
</reference>
<dbReference type="eggNOG" id="COG0350">
    <property type="taxonomic scope" value="Bacteria"/>
</dbReference>
<proteinExistence type="inferred from homology"/>
<dbReference type="InterPro" id="IPR023546">
    <property type="entry name" value="MGMT"/>
</dbReference>
<evidence type="ECO:0000256" key="5">
    <source>
        <dbReference type="ARBA" id="ARBA00022679"/>
    </source>
</evidence>
<dbReference type="EC" id="2.1.1.63" evidence="9"/>
<dbReference type="GO" id="GO:0003908">
    <property type="term" value="F:methylated-DNA-[protein]-cysteine S-methyltransferase activity"/>
    <property type="evidence" value="ECO:0007669"/>
    <property type="project" value="UniProtKB-UniRule"/>
</dbReference>
<dbReference type="SUPFAM" id="SSF46767">
    <property type="entry name" value="Methylated DNA-protein cysteine methyltransferase, C-terminal domain"/>
    <property type="match status" value="1"/>
</dbReference>
<dbReference type="Gene3D" id="1.10.10.10">
    <property type="entry name" value="Winged helix-like DNA-binding domain superfamily/Winged helix DNA-binding domain"/>
    <property type="match status" value="1"/>
</dbReference>